<dbReference type="AlphaFoldDB" id="A0A814A7D1"/>
<accession>A0A814A7D1</accession>
<dbReference type="EMBL" id="CAJOBC010001665">
    <property type="protein sequence ID" value="CAF3691853.1"/>
    <property type="molecule type" value="Genomic_DNA"/>
</dbReference>
<comment type="caution">
    <text evidence="1">The sequence shown here is derived from an EMBL/GenBank/DDBJ whole genome shotgun (WGS) entry which is preliminary data.</text>
</comment>
<dbReference type="EMBL" id="CAJNOQ010001665">
    <property type="protein sequence ID" value="CAF0910705.1"/>
    <property type="molecule type" value="Genomic_DNA"/>
</dbReference>
<keyword evidence="3" id="KW-1185">Reference proteome</keyword>
<dbReference type="Proteomes" id="UP000663829">
    <property type="component" value="Unassembled WGS sequence"/>
</dbReference>
<evidence type="ECO:0000313" key="1">
    <source>
        <dbReference type="EMBL" id="CAF0910705.1"/>
    </source>
</evidence>
<protein>
    <submittedName>
        <fullName evidence="1">Uncharacterized protein</fullName>
    </submittedName>
</protein>
<name>A0A814A7D1_9BILA</name>
<organism evidence="1 3">
    <name type="scientific">Didymodactylos carnosus</name>
    <dbReference type="NCBI Taxonomy" id="1234261"/>
    <lineage>
        <taxon>Eukaryota</taxon>
        <taxon>Metazoa</taxon>
        <taxon>Spiralia</taxon>
        <taxon>Gnathifera</taxon>
        <taxon>Rotifera</taxon>
        <taxon>Eurotatoria</taxon>
        <taxon>Bdelloidea</taxon>
        <taxon>Philodinida</taxon>
        <taxon>Philodinidae</taxon>
        <taxon>Didymodactylos</taxon>
    </lineage>
</organism>
<gene>
    <name evidence="1" type="ORF">GPM918_LOCUS9131</name>
    <name evidence="2" type="ORF">SRO942_LOCUS9132</name>
</gene>
<dbReference type="Proteomes" id="UP000681722">
    <property type="component" value="Unassembled WGS sequence"/>
</dbReference>
<evidence type="ECO:0000313" key="2">
    <source>
        <dbReference type="EMBL" id="CAF3691853.1"/>
    </source>
</evidence>
<evidence type="ECO:0000313" key="3">
    <source>
        <dbReference type="Proteomes" id="UP000663829"/>
    </source>
</evidence>
<proteinExistence type="predicted"/>
<reference evidence="1" key="1">
    <citation type="submission" date="2021-02" db="EMBL/GenBank/DDBJ databases">
        <authorList>
            <person name="Nowell W R."/>
        </authorList>
    </citation>
    <scope>NUCLEOTIDE SEQUENCE</scope>
</reference>
<sequence>MSRSSINLCSVSALEILVKNAYWKAVGTVRTALKPYIICTWNKFSMKLIVNAALSSKHHASYEVVFDSALSYTTQQNVILQL</sequence>